<dbReference type="EMBL" id="LR031878">
    <property type="protein sequence ID" value="VDD48178.1"/>
    <property type="molecule type" value="Genomic_DNA"/>
</dbReference>
<sequence length="119" mass="13825">MWNVVNFISLKPTRLFIGTQTIGKFKYDDRLCDHMIHSAHPIVTETEMWTLIPDLVKPDYLVMRMEAGSNKREVMARVKCRSGSWGPGWVHSFGVTENYVLIPKMPLRYTCSCFLNQSR</sequence>
<evidence type="ECO:0000256" key="1">
    <source>
        <dbReference type="ARBA" id="ARBA00006787"/>
    </source>
</evidence>
<feature type="binding site" evidence="5">
    <location>
        <position position="91"/>
    </location>
    <ligand>
        <name>Fe cation</name>
        <dbReference type="ChEBI" id="CHEBI:24875"/>
        <note>catalytic</note>
    </ligand>
</feature>
<evidence type="ECO:0000256" key="4">
    <source>
        <dbReference type="ARBA" id="ARBA00023004"/>
    </source>
</evidence>
<keyword evidence="3" id="KW-0223">Dioxygenase</keyword>
<dbReference type="GO" id="GO:0016702">
    <property type="term" value="F:oxidoreductase activity, acting on single donors with incorporation of molecular oxygen, incorporation of two atoms of oxygen"/>
    <property type="evidence" value="ECO:0007669"/>
    <property type="project" value="InterPro"/>
</dbReference>
<feature type="binding site" evidence="5">
    <location>
        <position position="40"/>
    </location>
    <ligand>
        <name>Fe cation</name>
        <dbReference type="ChEBI" id="CHEBI:24875"/>
        <note>catalytic</note>
    </ligand>
</feature>
<proteinExistence type="inferred from homology"/>
<keyword evidence="4 5" id="KW-0408">Iron</keyword>
<reference evidence="6" key="1">
    <citation type="submission" date="2018-11" db="EMBL/GenBank/DDBJ databases">
        <authorList>
            <consortium name="Genoscope - CEA"/>
            <person name="William W."/>
        </authorList>
    </citation>
    <scope>NUCLEOTIDE SEQUENCE</scope>
</reference>
<evidence type="ECO:0000313" key="6">
    <source>
        <dbReference type="EMBL" id="VDD48178.1"/>
    </source>
</evidence>
<evidence type="ECO:0000256" key="5">
    <source>
        <dbReference type="PIRSR" id="PIRSR604294-1"/>
    </source>
</evidence>
<dbReference type="GO" id="GO:0046872">
    <property type="term" value="F:metal ion binding"/>
    <property type="evidence" value="ECO:0007669"/>
    <property type="project" value="UniProtKB-KW"/>
</dbReference>
<evidence type="ECO:0000256" key="2">
    <source>
        <dbReference type="ARBA" id="ARBA00022723"/>
    </source>
</evidence>
<comment type="similarity">
    <text evidence="1">Belongs to the carotenoid oxygenase family.</text>
</comment>
<dbReference type="AlphaFoldDB" id="A0A3P6F6L8"/>
<protein>
    <submittedName>
        <fullName evidence="6">Uncharacterized protein</fullName>
    </submittedName>
</protein>
<dbReference type="Pfam" id="PF03055">
    <property type="entry name" value="RPE65"/>
    <property type="match status" value="1"/>
</dbReference>
<comment type="cofactor">
    <cofactor evidence="5">
        <name>Fe(2+)</name>
        <dbReference type="ChEBI" id="CHEBI:29033"/>
    </cofactor>
    <text evidence="5">Binds 1 Fe(2+) ion per subunit.</text>
</comment>
<gene>
    <name evidence="6" type="ORF">BOLC1T00567H</name>
</gene>
<organism evidence="6">
    <name type="scientific">Brassica oleracea</name>
    <name type="common">Wild cabbage</name>
    <dbReference type="NCBI Taxonomy" id="3712"/>
    <lineage>
        <taxon>Eukaryota</taxon>
        <taxon>Viridiplantae</taxon>
        <taxon>Streptophyta</taxon>
        <taxon>Embryophyta</taxon>
        <taxon>Tracheophyta</taxon>
        <taxon>Spermatophyta</taxon>
        <taxon>Magnoliopsida</taxon>
        <taxon>eudicotyledons</taxon>
        <taxon>Gunneridae</taxon>
        <taxon>Pentapetalae</taxon>
        <taxon>rosids</taxon>
        <taxon>malvids</taxon>
        <taxon>Brassicales</taxon>
        <taxon>Brassicaceae</taxon>
        <taxon>Brassiceae</taxon>
        <taxon>Brassica</taxon>
    </lineage>
</organism>
<accession>A0A3P6F6L8</accession>
<keyword evidence="3" id="KW-0560">Oxidoreductase</keyword>
<evidence type="ECO:0000256" key="3">
    <source>
        <dbReference type="ARBA" id="ARBA00022964"/>
    </source>
</evidence>
<dbReference type="InterPro" id="IPR004294">
    <property type="entry name" value="Carotenoid_Oase"/>
</dbReference>
<keyword evidence="2 5" id="KW-0479">Metal-binding</keyword>
<name>A0A3P6F6L8_BRAOL</name>